<protein>
    <submittedName>
        <fullName evidence="2">Uncharacterized protein</fullName>
    </submittedName>
</protein>
<dbReference type="GeneID" id="35591029"/>
<sequence>MDETAGSTPDARGERGLDRTALGYALLFSVPVWIGVTVMMLKVTGGRPLALVVAPGLVVGGGVFALVVLAARGGYDTR</sequence>
<gene>
    <name evidence="2" type="ORF">C2R22_03030</name>
</gene>
<name>A0A2I8VFV9_9EURY</name>
<dbReference type="OrthoDB" id="282741at2157"/>
<organism evidence="2 3">
    <name type="scientific">Salinigranum rubrum</name>
    <dbReference type="NCBI Taxonomy" id="755307"/>
    <lineage>
        <taxon>Archaea</taxon>
        <taxon>Methanobacteriati</taxon>
        <taxon>Methanobacteriota</taxon>
        <taxon>Stenosarchaea group</taxon>
        <taxon>Halobacteria</taxon>
        <taxon>Halobacteriales</taxon>
        <taxon>Haloferacaceae</taxon>
        <taxon>Salinigranum</taxon>
    </lineage>
</organism>
<keyword evidence="3" id="KW-1185">Reference proteome</keyword>
<proteinExistence type="predicted"/>
<feature type="transmembrane region" description="Helical" evidence="1">
    <location>
        <begin position="21"/>
        <end position="43"/>
    </location>
</feature>
<evidence type="ECO:0000313" key="2">
    <source>
        <dbReference type="EMBL" id="AUV80754.1"/>
    </source>
</evidence>
<keyword evidence="1" id="KW-0472">Membrane</keyword>
<keyword evidence="1" id="KW-1133">Transmembrane helix</keyword>
<evidence type="ECO:0000313" key="3">
    <source>
        <dbReference type="Proteomes" id="UP000236584"/>
    </source>
</evidence>
<dbReference type="KEGG" id="srub:C2R22_03030"/>
<accession>A0A2I8VFV9</accession>
<feature type="transmembrane region" description="Helical" evidence="1">
    <location>
        <begin position="49"/>
        <end position="71"/>
    </location>
</feature>
<dbReference type="Proteomes" id="UP000236584">
    <property type="component" value="Chromosome"/>
</dbReference>
<keyword evidence="1" id="KW-0812">Transmembrane</keyword>
<dbReference type="EMBL" id="CP026309">
    <property type="protein sequence ID" value="AUV80754.1"/>
    <property type="molecule type" value="Genomic_DNA"/>
</dbReference>
<reference evidence="2 3" key="1">
    <citation type="submission" date="2018-01" db="EMBL/GenBank/DDBJ databases">
        <title>Complete genome sequence of Salinigranum rubrum GX10T, an extremely halophilic archaeon isolated from a marine solar saltern.</title>
        <authorList>
            <person name="Han S."/>
        </authorList>
    </citation>
    <scope>NUCLEOTIDE SEQUENCE [LARGE SCALE GENOMIC DNA]</scope>
    <source>
        <strain evidence="2 3">GX10</strain>
    </source>
</reference>
<evidence type="ECO:0000256" key="1">
    <source>
        <dbReference type="SAM" id="Phobius"/>
    </source>
</evidence>
<dbReference type="AlphaFoldDB" id="A0A2I8VFV9"/>
<dbReference type="RefSeq" id="WP_103424418.1">
    <property type="nucleotide sequence ID" value="NZ_CP026309.1"/>
</dbReference>